<organism evidence="3 4">
    <name type="scientific">Orbilia ellipsospora</name>
    <dbReference type="NCBI Taxonomy" id="2528407"/>
    <lineage>
        <taxon>Eukaryota</taxon>
        <taxon>Fungi</taxon>
        <taxon>Dikarya</taxon>
        <taxon>Ascomycota</taxon>
        <taxon>Pezizomycotina</taxon>
        <taxon>Orbiliomycetes</taxon>
        <taxon>Orbiliales</taxon>
        <taxon>Orbiliaceae</taxon>
        <taxon>Orbilia</taxon>
    </lineage>
</organism>
<evidence type="ECO:0000256" key="2">
    <source>
        <dbReference type="SAM" id="SignalP"/>
    </source>
</evidence>
<protein>
    <submittedName>
        <fullName evidence="3">Uncharacterized protein</fullName>
    </submittedName>
</protein>
<proteinExistence type="predicted"/>
<evidence type="ECO:0000313" key="4">
    <source>
        <dbReference type="Proteomes" id="UP001365542"/>
    </source>
</evidence>
<name>A0AAV9XLX5_9PEZI</name>
<sequence>MQFTTISVVLLGLATTALAAPLEGSRQFDGHKAGDFSFPSGDSAEIGLQTRRVTEPKMPLVHADRRRFLRLPQIKDVLENAKELKEEREREEQEKQKAAQ</sequence>
<keyword evidence="4" id="KW-1185">Reference proteome</keyword>
<feature type="signal peptide" evidence="2">
    <location>
        <begin position="1"/>
        <end position="19"/>
    </location>
</feature>
<dbReference type="Proteomes" id="UP001365542">
    <property type="component" value="Unassembled WGS sequence"/>
</dbReference>
<feature type="coiled-coil region" evidence="1">
    <location>
        <begin position="71"/>
        <end position="98"/>
    </location>
</feature>
<comment type="caution">
    <text evidence="3">The sequence shown here is derived from an EMBL/GenBank/DDBJ whole genome shotgun (WGS) entry which is preliminary data.</text>
</comment>
<dbReference type="EMBL" id="JAVHJO010000004">
    <property type="protein sequence ID" value="KAK6540768.1"/>
    <property type="molecule type" value="Genomic_DNA"/>
</dbReference>
<accession>A0AAV9XLX5</accession>
<evidence type="ECO:0000256" key="1">
    <source>
        <dbReference type="SAM" id="Coils"/>
    </source>
</evidence>
<feature type="chain" id="PRO_5043519229" evidence="2">
    <location>
        <begin position="20"/>
        <end position="100"/>
    </location>
</feature>
<keyword evidence="2" id="KW-0732">Signal</keyword>
<gene>
    <name evidence="3" type="ORF">TWF694_008158</name>
</gene>
<keyword evidence="1" id="KW-0175">Coiled coil</keyword>
<dbReference type="AlphaFoldDB" id="A0AAV9XLX5"/>
<reference evidence="3 4" key="1">
    <citation type="submission" date="2019-10" db="EMBL/GenBank/DDBJ databases">
        <authorList>
            <person name="Palmer J.M."/>
        </authorList>
    </citation>
    <scope>NUCLEOTIDE SEQUENCE [LARGE SCALE GENOMIC DNA]</scope>
    <source>
        <strain evidence="3 4">TWF694</strain>
    </source>
</reference>
<evidence type="ECO:0000313" key="3">
    <source>
        <dbReference type="EMBL" id="KAK6540768.1"/>
    </source>
</evidence>